<evidence type="ECO:0000259" key="9">
    <source>
        <dbReference type="PROSITE" id="PS50835"/>
    </source>
</evidence>
<dbReference type="InterPro" id="IPR003599">
    <property type="entry name" value="Ig_sub"/>
</dbReference>
<protein>
    <submittedName>
        <fullName evidence="10">Melanoma cell adhesion molecule b</fullName>
    </submittedName>
</protein>
<feature type="domain" description="Ig-like" evidence="9">
    <location>
        <begin position="145"/>
        <end position="248"/>
    </location>
</feature>
<feature type="transmembrane region" description="Helical" evidence="7">
    <location>
        <begin position="598"/>
        <end position="621"/>
    </location>
</feature>
<dbReference type="GO" id="GO:0016020">
    <property type="term" value="C:membrane"/>
    <property type="evidence" value="ECO:0007669"/>
    <property type="project" value="UniProtKB-SubCell"/>
</dbReference>
<feature type="domain" description="Ig-like" evidence="9">
    <location>
        <begin position="24"/>
        <end position="137"/>
    </location>
</feature>
<dbReference type="Pfam" id="PF07686">
    <property type="entry name" value="V-set"/>
    <property type="match status" value="1"/>
</dbReference>
<evidence type="ECO:0000313" key="11">
    <source>
        <dbReference type="Proteomes" id="UP000265180"/>
    </source>
</evidence>
<feature type="domain" description="Ig-like" evidence="9">
    <location>
        <begin position="254"/>
        <end position="328"/>
    </location>
</feature>
<dbReference type="PROSITE" id="PS50835">
    <property type="entry name" value="IG_LIKE"/>
    <property type="match status" value="5"/>
</dbReference>
<keyword evidence="8" id="KW-0732">Signal</keyword>
<organism evidence="10 11">
    <name type="scientific">Oryzias latipes</name>
    <name type="common">Japanese rice fish</name>
    <name type="synonym">Japanese killifish</name>
    <dbReference type="NCBI Taxonomy" id="8090"/>
    <lineage>
        <taxon>Eukaryota</taxon>
        <taxon>Metazoa</taxon>
        <taxon>Chordata</taxon>
        <taxon>Craniata</taxon>
        <taxon>Vertebrata</taxon>
        <taxon>Euteleostomi</taxon>
        <taxon>Actinopterygii</taxon>
        <taxon>Neopterygii</taxon>
        <taxon>Teleostei</taxon>
        <taxon>Neoteleostei</taxon>
        <taxon>Acanthomorphata</taxon>
        <taxon>Ovalentaria</taxon>
        <taxon>Atherinomorphae</taxon>
        <taxon>Beloniformes</taxon>
        <taxon>Adrianichthyidae</taxon>
        <taxon>Oryziinae</taxon>
        <taxon>Oryzias</taxon>
    </lineage>
</organism>
<dbReference type="InterPro" id="IPR013106">
    <property type="entry name" value="Ig_V-set"/>
</dbReference>
<proteinExistence type="predicted"/>
<comment type="subcellular location">
    <subcellularLocation>
        <location evidence="1">Membrane</location>
        <topology evidence="1">Single-pass membrane protein</topology>
    </subcellularLocation>
</comment>
<dbReference type="Pfam" id="PF08205">
    <property type="entry name" value="C2-set_2"/>
    <property type="match status" value="1"/>
</dbReference>
<feature type="chain" id="PRO_5018220466" evidence="8">
    <location>
        <begin position="25"/>
        <end position="671"/>
    </location>
</feature>
<reference evidence="10" key="4">
    <citation type="submission" date="2025-09" db="UniProtKB">
        <authorList>
            <consortium name="Ensembl"/>
        </authorList>
    </citation>
    <scope>IDENTIFICATION</scope>
    <source>
        <strain evidence="10">HNI</strain>
    </source>
</reference>
<reference evidence="10" key="3">
    <citation type="submission" date="2025-08" db="UniProtKB">
        <authorList>
            <consortium name="Ensembl"/>
        </authorList>
    </citation>
    <scope>IDENTIFICATION</scope>
    <source>
        <strain evidence="10">HNI</strain>
    </source>
</reference>
<evidence type="ECO:0000256" key="5">
    <source>
        <dbReference type="ARBA" id="ARBA00023157"/>
    </source>
</evidence>
<dbReference type="PANTHER" id="PTHR45889:SF3">
    <property type="entry name" value="CELL ADHESION MOLECULE 4"/>
    <property type="match status" value="1"/>
</dbReference>
<evidence type="ECO:0000256" key="4">
    <source>
        <dbReference type="ARBA" id="ARBA00023136"/>
    </source>
</evidence>
<dbReference type="PANTHER" id="PTHR45889">
    <property type="entry name" value="IG-LIKE DOMAIN-CONTAINING PROTEIN"/>
    <property type="match status" value="1"/>
</dbReference>
<dbReference type="InterPro" id="IPR036179">
    <property type="entry name" value="Ig-like_dom_sf"/>
</dbReference>
<dbReference type="SUPFAM" id="SSF48726">
    <property type="entry name" value="Immunoglobulin"/>
    <property type="match status" value="4"/>
</dbReference>
<name>A0A3P9MQ03_ORYLA</name>
<evidence type="ECO:0000256" key="7">
    <source>
        <dbReference type="SAM" id="Phobius"/>
    </source>
</evidence>
<evidence type="ECO:0000256" key="1">
    <source>
        <dbReference type="ARBA" id="ARBA00004167"/>
    </source>
</evidence>
<dbReference type="AlphaFoldDB" id="A0A3P9MQ03"/>
<evidence type="ECO:0000256" key="2">
    <source>
        <dbReference type="ARBA" id="ARBA00022692"/>
    </source>
</evidence>
<dbReference type="Pfam" id="PF13927">
    <property type="entry name" value="Ig_3"/>
    <property type="match status" value="2"/>
</dbReference>
<reference evidence="10 11" key="2">
    <citation type="submission" date="2017-04" db="EMBL/GenBank/DDBJ databases">
        <title>CpG methylation of centromeres and impact of large insertions on vertebrate speciation.</title>
        <authorList>
            <person name="Ichikawa K."/>
            <person name="Yoshimura J."/>
            <person name="Morishita S."/>
        </authorList>
    </citation>
    <scope>NUCLEOTIDE SEQUENCE</scope>
    <source>
        <strain evidence="10 11">HNI</strain>
    </source>
</reference>
<evidence type="ECO:0000256" key="3">
    <source>
        <dbReference type="ARBA" id="ARBA00022989"/>
    </source>
</evidence>
<accession>A0A3P9MQ03</accession>
<keyword evidence="3 7" id="KW-1133">Transmembrane helix</keyword>
<dbReference type="InterPro" id="IPR013162">
    <property type="entry name" value="CD80_C2-set"/>
</dbReference>
<feature type="domain" description="Ig-like" evidence="9">
    <location>
        <begin position="350"/>
        <end position="429"/>
    </location>
</feature>
<dbReference type="InterPro" id="IPR013783">
    <property type="entry name" value="Ig-like_fold"/>
</dbReference>
<reference key="1">
    <citation type="journal article" date="2007" name="Nature">
        <title>The medaka draft genome and insights into vertebrate genome evolution.</title>
        <authorList>
            <person name="Kasahara M."/>
            <person name="Naruse K."/>
            <person name="Sasaki S."/>
            <person name="Nakatani Y."/>
            <person name="Qu W."/>
            <person name="Ahsan B."/>
            <person name="Yamada T."/>
            <person name="Nagayasu Y."/>
            <person name="Doi K."/>
            <person name="Kasai Y."/>
            <person name="Jindo T."/>
            <person name="Kobayashi D."/>
            <person name="Shimada A."/>
            <person name="Toyoda A."/>
            <person name="Kuroki Y."/>
            <person name="Fujiyama A."/>
            <person name="Sasaki T."/>
            <person name="Shimizu A."/>
            <person name="Asakawa S."/>
            <person name="Shimizu N."/>
            <person name="Hashimoto S."/>
            <person name="Yang J."/>
            <person name="Lee Y."/>
            <person name="Matsushima K."/>
            <person name="Sugano S."/>
            <person name="Sakaizumi M."/>
            <person name="Narita T."/>
            <person name="Ohishi K."/>
            <person name="Haga S."/>
            <person name="Ohta F."/>
            <person name="Nomoto H."/>
            <person name="Nogata K."/>
            <person name="Morishita T."/>
            <person name="Endo T."/>
            <person name="Shin-I T."/>
            <person name="Takeda H."/>
            <person name="Morishita S."/>
            <person name="Kohara Y."/>
        </authorList>
    </citation>
    <scope>NUCLEOTIDE SEQUENCE [LARGE SCALE GENOMIC DNA]</scope>
    <source>
        <strain>Hd-rR</strain>
    </source>
</reference>
<evidence type="ECO:0000256" key="8">
    <source>
        <dbReference type="SAM" id="SignalP"/>
    </source>
</evidence>
<dbReference type="SMART" id="SM00408">
    <property type="entry name" value="IGc2"/>
    <property type="match status" value="3"/>
</dbReference>
<evidence type="ECO:0000313" key="10">
    <source>
        <dbReference type="Ensembl" id="ENSORLP00020035034.1"/>
    </source>
</evidence>
<feature type="region of interest" description="Disordered" evidence="6">
    <location>
        <begin position="632"/>
        <end position="671"/>
    </location>
</feature>
<dbReference type="InterPro" id="IPR003598">
    <property type="entry name" value="Ig_sub2"/>
</dbReference>
<dbReference type="Gene3D" id="2.60.40.10">
    <property type="entry name" value="Immunoglobulins"/>
    <property type="match status" value="5"/>
</dbReference>
<keyword evidence="5" id="KW-1015">Disulfide bond</keyword>
<dbReference type="InterPro" id="IPR007110">
    <property type="entry name" value="Ig-like_dom"/>
</dbReference>
<sequence length="671" mass="73445">MATRIAVSLLVALLLFVHTCGVWAVVEVNMEEKVEVMRGATAQITCMYTSDEGIGGTTVQWLVVTRSGEEKAIYYQDSFHTKKEPNTAYTDRISVNRTGAEEVVLTINNVQLQDEREFICRIKSLTDGMGTGSTNLRVFERPNFPTIEVRTEGITADQGKLSEIGTCQVKNGYPKPNITWYRNNTPLRSVTNEVEVSSSTTTESTGLFSVLSKLSLNVKKEDKDADFYCEATYLLPGFSGMSETDHINITVFYPSTEIYVWVESPKGKIKEGDTVVLRCSGNGNSPASFSFKHNDVDLPGEANVNVSEADVKVLENVSRQNSGVYQCTSFDMDTFEELLNTTTVFVNYLDAAVVTPRESVSMVMGQEVDATCNALSSLQTQTVWLKDGEEVSKGHILKLKAQSLDTAGTYVCVVTVPDIEGMETNSSLRVFVKSPPVLKEDDVTEVETEEETVVLSCHARGYPVPTINWDIQDGQKLSNPNYKILSDDSSQSTLSLKVNSNATVFCKASNNQGDDKATFHIKVKTTVYTTPATTTTTTTTTTNNTNTISNVTDVYTTPVTTTTTTTTTTNNTITISNVTVKAKTPNSAEKVKAESNGVIIAVIIICILLLAILGSVLYFLYKKGKICGRSGKQDLTKEKSSKDNIVVEMKSDNTEESILLGANGEKQSPRD</sequence>
<dbReference type="SMART" id="SM00409">
    <property type="entry name" value="IG"/>
    <property type="match status" value="5"/>
</dbReference>
<keyword evidence="4 7" id="KW-0472">Membrane</keyword>
<dbReference type="Proteomes" id="UP000265180">
    <property type="component" value="Chromosome 13"/>
</dbReference>
<evidence type="ECO:0000256" key="6">
    <source>
        <dbReference type="SAM" id="MobiDB-lite"/>
    </source>
</evidence>
<feature type="signal peptide" evidence="8">
    <location>
        <begin position="1"/>
        <end position="24"/>
    </location>
</feature>
<keyword evidence="2 7" id="KW-0812">Transmembrane</keyword>
<feature type="domain" description="Ig-like" evidence="9">
    <location>
        <begin position="435"/>
        <end position="522"/>
    </location>
</feature>
<dbReference type="Ensembl" id="ENSORLT00020035791.1">
    <property type="protein sequence ID" value="ENSORLP00020035034.1"/>
    <property type="gene ID" value="ENSORLG00020021814.1"/>
</dbReference>
<feature type="compositionally biased region" description="Basic and acidic residues" evidence="6">
    <location>
        <begin position="632"/>
        <end position="642"/>
    </location>
</feature>